<organism evidence="2 3">
    <name type="scientific">Anopheles dirus</name>
    <dbReference type="NCBI Taxonomy" id="7168"/>
    <lineage>
        <taxon>Eukaryota</taxon>
        <taxon>Metazoa</taxon>
        <taxon>Ecdysozoa</taxon>
        <taxon>Arthropoda</taxon>
        <taxon>Hexapoda</taxon>
        <taxon>Insecta</taxon>
        <taxon>Pterygota</taxon>
        <taxon>Neoptera</taxon>
        <taxon>Endopterygota</taxon>
        <taxon>Diptera</taxon>
        <taxon>Nematocera</taxon>
        <taxon>Culicoidea</taxon>
        <taxon>Culicidae</taxon>
        <taxon>Anophelinae</taxon>
        <taxon>Anopheles</taxon>
    </lineage>
</organism>
<dbReference type="Proteomes" id="UP000075884">
    <property type="component" value="Unassembled WGS sequence"/>
</dbReference>
<keyword evidence="3" id="KW-1185">Reference proteome</keyword>
<sequence>MEPLRKIIVKKYLPGFENLKKPDLLTKAEYQLVNECGLSDLLDVENNPVALERICEGEKLQTAEFYIRQEKIYNQNVAKIYRKDRVNPPQPRITRPAEVPVNVSNATTAVVPPPADINADVQSVPTEDARQPIRSAEGNSAAETDPYQMREEIATVATAMPSAIAVTGDDNFGSTDVDGARDFLELCTGVELPPMSARQTLTREMLMSQFPSMPSVLPIADNFREINVSDIGTPMFKKPLLTSTPFVKAAFPPEDQLAAALLPELPVLDAPMLEAPMPEIPIPTEPIMEAIGASNTPSTAVPTHMAESSSSGEVTNAPPPRARRNRQLGFTERLPLLNSTTSMPAARRSFDVFSFQYHACWNEMVQDVQMLLLQERERMESLREAPIMREAVPDQKDSGFQQTVDERFAIAQCEQSNMTSDGRKTQIHAVTEQSSGLKQLDVLMTPDLAMSSQPNQLDQLPSLDKNLTEVSNPYNLPTSIEPEIYCSPCKVNYWFRGVEALATNVF</sequence>
<feature type="region of interest" description="Disordered" evidence="1">
    <location>
        <begin position="296"/>
        <end position="323"/>
    </location>
</feature>
<feature type="region of interest" description="Disordered" evidence="1">
    <location>
        <begin position="123"/>
        <end position="144"/>
    </location>
</feature>
<proteinExistence type="predicted"/>
<dbReference type="EnsemblMetazoa" id="ADIR004815-RA">
    <property type="protein sequence ID" value="ADIR004815-PA"/>
    <property type="gene ID" value="ADIR004815"/>
</dbReference>
<accession>A0A182NAY9</accession>
<evidence type="ECO:0000256" key="1">
    <source>
        <dbReference type="SAM" id="MobiDB-lite"/>
    </source>
</evidence>
<protein>
    <submittedName>
        <fullName evidence="2">Uncharacterized protein</fullName>
    </submittedName>
</protein>
<reference evidence="3" key="1">
    <citation type="submission" date="2013-03" db="EMBL/GenBank/DDBJ databases">
        <title>The Genome Sequence of Anopheles dirus WRAIR2.</title>
        <authorList>
            <consortium name="The Broad Institute Genomics Platform"/>
            <person name="Neafsey D.E."/>
            <person name="Walton C."/>
            <person name="Walker B."/>
            <person name="Young S.K."/>
            <person name="Zeng Q."/>
            <person name="Gargeya S."/>
            <person name="Fitzgerald M."/>
            <person name="Haas B."/>
            <person name="Abouelleil A."/>
            <person name="Allen A.W."/>
            <person name="Alvarado L."/>
            <person name="Arachchi H.M."/>
            <person name="Berlin A.M."/>
            <person name="Chapman S.B."/>
            <person name="Gainer-Dewar J."/>
            <person name="Goldberg J."/>
            <person name="Griggs A."/>
            <person name="Gujja S."/>
            <person name="Hansen M."/>
            <person name="Howarth C."/>
            <person name="Imamovic A."/>
            <person name="Ireland A."/>
            <person name="Larimer J."/>
            <person name="McCowan C."/>
            <person name="Murphy C."/>
            <person name="Pearson M."/>
            <person name="Poon T.W."/>
            <person name="Priest M."/>
            <person name="Roberts A."/>
            <person name="Saif S."/>
            <person name="Shea T."/>
            <person name="Sisk P."/>
            <person name="Sykes S."/>
            <person name="Wortman J."/>
            <person name="Nusbaum C."/>
            <person name="Birren B."/>
        </authorList>
    </citation>
    <scope>NUCLEOTIDE SEQUENCE [LARGE SCALE GENOMIC DNA]</scope>
    <source>
        <strain evidence="3">WRAIR2</strain>
    </source>
</reference>
<dbReference type="VEuPathDB" id="VectorBase:ADIR004815"/>
<evidence type="ECO:0000313" key="3">
    <source>
        <dbReference type="Proteomes" id="UP000075884"/>
    </source>
</evidence>
<dbReference type="AlphaFoldDB" id="A0A182NAY9"/>
<reference evidence="2" key="2">
    <citation type="submission" date="2020-05" db="UniProtKB">
        <authorList>
            <consortium name="EnsemblMetazoa"/>
        </authorList>
    </citation>
    <scope>IDENTIFICATION</scope>
    <source>
        <strain evidence="2">WRAIR2</strain>
    </source>
</reference>
<feature type="compositionally biased region" description="Polar residues" evidence="1">
    <location>
        <begin position="296"/>
        <end position="314"/>
    </location>
</feature>
<evidence type="ECO:0000313" key="2">
    <source>
        <dbReference type="EnsemblMetazoa" id="ADIR004815-PA"/>
    </source>
</evidence>
<name>A0A182NAY9_9DIPT</name>